<dbReference type="Pfam" id="PF13561">
    <property type="entry name" value="adh_short_C2"/>
    <property type="match status" value="1"/>
</dbReference>
<dbReference type="InterPro" id="IPR002347">
    <property type="entry name" value="SDR_fam"/>
</dbReference>
<sequence>MELKNKIALVSGGTRGIGFKMCQKLVAQGAFVYFTGRNQEDGLLAQEELGASARYIQLDVTDESAVHALFDLIEHEHGRLDLAVNNAGITTQRASVSELDLQEWKRVLDINLVGPLLCMSRQIQLMQRVDGGAIVNVSSCGGILGQPRQSAYSVSKAALNMLTQIAAIECGVPEEGKKLVRVNAVCPGPTMGGMNTIERLEANPEATAEKYRNTALRRFAEPEEVTASISWLLSDESSYVTGTLLSVDGGFIAGKFG</sequence>
<organism evidence="6 8">
    <name type="scientific">Pseudoalteromonas citrea</name>
    <dbReference type="NCBI Taxonomy" id="43655"/>
    <lineage>
        <taxon>Bacteria</taxon>
        <taxon>Pseudomonadati</taxon>
        <taxon>Pseudomonadota</taxon>
        <taxon>Gammaproteobacteria</taxon>
        <taxon>Alteromonadales</taxon>
        <taxon>Pseudoalteromonadaceae</taxon>
        <taxon>Pseudoalteromonas</taxon>
    </lineage>
</organism>
<dbReference type="PROSITE" id="PS00061">
    <property type="entry name" value="ADH_SHORT"/>
    <property type="match status" value="1"/>
</dbReference>
<dbReference type="InterPro" id="IPR036291">
    <property type="entry name" value="NAD(P)-bd_dom_sf"/>
</dbReference>
<evidence type="ECO:0000256" key="1">
    <source>
        <dbReference type="ARBA" id="ARBA00006484"/>
    </source>
</evidence>
<evidence type="ECO:0000313" key="7">
    <source>
        <dbReference type="Proteomes" id="UP000305730"/>
    </source>
</evidence>
<dbReference type="AlphaFoldDB" id="A0A5S3XMD9"/>
<dbReference type="EMBL" id="PNCL01000073">
    <property type="protein sequence ID" value="TMP57161.1"/>
    <property type="molecule type" value="Genomic_DNA"/>
</dbReference>
<evidence type="ECO:0000313" key="6">
    <source>
        <dbReference type="EMBL" id="TMP57161.1"/>
    </source>
</evidence>
<evidence type="ECO:0000259" key="4">
    <source>
        <dbReference type="SMART" id="SM00822"/>
    </source>
</evidence>
<evidence type="ECO:0000256" key="2">
    <source>
        <dbReference type="ARBA" id="ARBA00023002"/>
    </source>
</evidence>
<dbReference type="SMART" id="SM00822">
    <property type="entry name" value="PKS_KR"/>
    <property type="match status" value="1"/>
</dbReference>
<dbReference type="Proteomes" id="UP000305730">
    <property type="component" value="Unassembled WGS sequence"/>
</dbReference>
<evidence type="ECO:0000313" key="8">
    <source>
        <dbReference type="Proteomes" id="UP000307706"/>
    </source>
</evidence>
<accession>A0A5S3XMD9</accession>
<comment type="similarity">
    <text evidence="1">Belongs to the short-chain dehydrogenases/reductases (SDR) family.</text>
</comment>
<gene>
    <name evidence="6" type="ORF">CWB96_13875</name>
    <name evidence="5" type="ORF">CWB97_20810</name>
</gene>
<keyword evidence="7" id="KW-1185">Reference proteome</keyword>
<feature type="domain" description="Ketoreductase" evidence="4">
    <location>
        <begin position="6"/>
        <end position="194"/>
    </location>
</feature>
<dbReference type="SUPFAM" id="SSF51735">
    <property type="entry name" value="NAD(P)-binding Rossmann-fold domains"/>
    <property type="match status" value="1"/>
</dbReference>
<dbReference type="EMBL" id="PNCK01000100">
    <property type="protein sequence ID" value="TMP39174.1"/>
    <property type="molecule type" value="Genomic_DNA"/>
</dbReference>
<proteinExistence type="inferred from homology"/>
<dbReference type="FunFam" id="3.40.50.720:FF:000084">
    <property type="entry name" value="Short-chain dehydrogenase reductase"/>
    <property type="match status" value="1"/>
</dbReference>
<dbReference type="PANTHER" id="PTHR24321">
    <property type="entry name" value="DEHYDROGENASES, SHORT CHAIN"/>
    <property type="match status" value="1"/>
</dbReference>
<dbReference type="PANTHER" id="PTHR24321:SF8">
    <property type="entry name" value="ESTRADIOL 17-BETA-DEHYDROGENASE 8-RELATED"/>
    <property type="match status" value="1"/>
</dbReference>
<dbReference type="Proteomes" id="UP000307706">
    <property type="component" value="Unassembled WGS sequence"/>
</dbReference>
<dbReference type="InterPro" id="IPR020904">
    <property type="entry name" value="Sc_DH/Rdtase_CS"/>
</dbReference>
<reference evidence="6" key="3">
    <citation type="submission" date="2019-09" db="EMBL/GenBank/DDBJ databases">
        <title>Co-occurence of chitin degradation, pigmentation and bioactivity in marine Pseudoalteromonas.</title>
        <authorList>
            <person name="Sonnenschein E.C."/>
            <person name="Bech P.K."/>
        </authorList>
    </citation>
    <scope>NUCLEOTIDE SEQUENCE</scope>
    <source>
        <strain evidence="6">S2231</strain>
    </source>
</reference>
<dbReference type="GO" id="GO:0016491">
    <property type="term" value="F:oxidoreductase activity"/>
    <property type="evidence" value="ECO:0007669"/>
    <property type="project" value="UniProtKB-KW"/>
</dbReference>
<dbReference type="PRINTS" id="PR00080">
    <property type="entry name" value="SDRFAMILY"/>
</dbReference>
<comment type="caution">
    <text evidence="6">The sequence shown here is derived from an EMBL/GenBank/DDBJ whole genome shotgun (WGS) entry which is preliminary data.</text>
</comment>
<keyword evidence="3" id="KW-0520">NAD</keyword>
<evidence type="ECO:0000256" key="3">
    <source>
        <dbReference type="ARBA" id="ARBA00023027"/>
    </source>
</evidence>
<reference evidence="6 8" key="1">
    <citation type="submission" date="2017-12" db="EMBL/GenBank/DDBJ databases">
        <authorList>
            <person name="Paulsen S."/>
            <person name="Gram L.K."/>
        </authorList>
    </citation>
    <scope>NUCLEOTIDE SEQUENCE [LARGE SCALE GENOMIC DNA]</scope>
    <source>
        <strain evidence="6 8">S2231</strain>
        <strain evidence="5">S2233</strain>
    </source>
</reference>
<name>A0A5S3XMD9_9GAMM</name>
<evidence type="ECO:0000313" key="5">
    <source>
        <dbReference type="EMBL" id="TMP39174.1"/>
    </source>
</evidence>
<dbReference type="Gene3D" id="3.40.50.720">
    <property type="entry name" value="NAD(P)-binding Rossmann-like Domain"/>
    <property type="match status" value="1"/>
</dbReference>
<reference evidence="7 8" key="2">
    <citation type="submission" date="2019-06" db="EMBL/GenBank/DDBJ databases">
        <title>Co-occurence of chitin degradation, pigmentation and bioactivity in marine Pseudoalteromonas.</title>
        <authorList>
            <person name="Sonnenschein E.C."/>
            <person name="Bech P.K."/>
        </authorList>
    </citation>
    <scope>NUCLEOTIDE SEQUENCE [LARGE SCALE GENOMIC DNA]</scope>
    <source>
        <strain evidence="8">S2231</strain>
        <strain evidence="5 7">S2233</strain>
    </source>
</reference>
<dbReference type="PRINTS" id="PR00081">
    <property type="entry name" value="GDHRDH"/>
</dbReference>
<keyword evidence="2" id="KW-0560">Oxidoreductase</keyword>
<dbReference type="CDD" id="cd05233">
    <property type="entry name" value="SDR_c"/>
    <property type="match status" value="1"/>
</dbReference>
<dbReference type="RefSeq" id="WP_138598491.1">
    <property type="nucleotide sequence ID" value="NZ_PNCK01000100.1"/>
</dbReference>
<dbReference type="InterPro" id="IPR057326">
    <property type="entry name" value="KR_dom"/>
</dbReference>
<protein>
    <submittedName>
        <fullName evidence="6">NAD(P)-dependent oxidoreductase</fullName>
    </submittedName>
</protein>
<dbReference type="OrthoDB" id="9809287at2"/>